<dbReference type="Gene3D" id="2.40.250.10">
    <property type="entry name" value="Core binding factor, beta subunit"/>
    <property type="match status" value="1"/>
</dbReference>
<proteinExistence type="predicted"/>
<dbReference type="RefSeq" id="WP_386417894.1">
    <property type="nucleotide sequence ID" value="NZ_JBHSZO010000044.1"/>
</dbReference>
<protein>
    <recommendedName>
        <fullName evidence="3">MbtH domain protein</fullName>
    </recommendedName>
</protein>
<evidence type="ECO:0000313" key="2">
    <source>
        <dbReference type="Proteomes" id="UP001596413"/>
    </source>
</evidence>
<evidence type="ECO:0008006" key="3">
    <source>
        <dbReference type="Google" id="ProtNLM"/>
    </source>
</evidence>
<reference evidence="2" key="1">
    <citation type="journal article" date="2019" name="Int. J. Syst. Evol. Microbiol.">
        <title>The Global Catalogue of Microorganisms (GCM) 10K type strain sequencing project: providing services to taxonomists for standard genome sequencing and annotation.</title>
        <authorList>
            <consortium name="The Broad Institute Genomics Platform"/>
            <consortium name="The Broad Institute Genome Sequencing Center for Infectious Disease"/>
            <person name="Wu L."/>
            <person name="Ma J."/>
        </authorList>
    </citation>
    <scope>NUCLEOTIDE SEQUENCE [LARGE SCALE GENOMIC DNA]</scope>
    <source>
        <strain evidence="2">CGMCC 1.13681</strain>
    </source>
</reference>
<dbReference type="EMBL" id="JBHSZO010000044">
    <property type="protein sequence ID" value="MFC7220903.1"/>
    <property type="molecule type" value="Genomic_DNA"/>
</dbReference>
<organism evidence="1 2">
    <name type="scientific">Streptomyces polyrhachis</name>
    <dbReference type="NCBI Taxonomy" id="1282885"/>
    <lineage>
        <taxon>Bacteria</taxon>
        <taxon>Bacillati</taxon>
        <taxon>Actinomycetota</taxon>
        <taxon>Actinomycetes</taxon>
        <taxon>Kitasatosporales</taxon>
        <taxon>Streptomycetaceae</taxon>
        <taxon>Streptomyces</taxon>
    </lineage>
</organism>
<comment type="caution">
    <text evidence="1">The sequence shown here is derived from an EMBL/GenBank/DDBJ whole genome shotgun (WGS) entry which is preliminary data.</text>
</comment>
<accession>A0ABW2GJI8</accession>
<dbReference type="InterPro" id="IPR036552">
    <property type="entry name" value="CBF_bsu_sf"/>
</dbReference>
<dbReference type="Proteomes" id="UP001596413">
    <property type="component" value="Unassembled WGS sequence"/>
</dbReference>
<keyword evidence="2" id="KW-1185">Reference proteome</keyword>
<name>A0ABW2GJI8_9ACTN</name>
<sequence length="116" mass="12052">MNELVERLSAEGQSVAVGGPSPSAAEFQRRLTEMGYVFVKFPGTNGGTDLGVRVDEAATDLGKADFANATGSVHVEGTLTLNYVPVRCVADIDVASLSGTGNLVVLEEPTTRPATL</sequence>
<gene>
    <name evidence="1" type="ORF">ACFQLX_22485</name>
</gene>
<evidence type="ECO:0000313" key="1">
    <source>
        <dbReference type="EMBL" id="MFC7220903.1"/>
    </source>
</evidence>